<dbReference type="EMBL" id="CP121270">
    <property type="protein sequence ID" value="WFP26120.1"/>
    <property type="molecule type" value="Genomic_DNA"/>
</dbReference>
<dbReference type="Proteomes" id="UP001213504">
    <property type="component" value="Chromosome"/>
</dbReference>
<keyword evidence="2" id="KW-0812">Transmembrane</keyword>
<dbReference type="Proteomes" id="UP001152308">
    <property type="component" value="Unassembled WGS sequence"/>
</dbReference>
<evidence type="ECO:0000256" key="2">
    <source>
        <dbReference type="SAM" id="Phobius"/>
    </source>
</evidence>
<evidence type="ECO:0000256" key="1">
    <source>
        <dbReference type="SAM" id="MobiDB-lite"/>
    </source>
</evidence>
<dbReference type="AlphaFoldDB" id="A0AAX3TAF3"/>
<feature type="transmembrane region" description="Helical" evidence="2">
    <location>
        <begin position="207"/>
        <end position="234"/>
    </location>
</feature>
<feature type="transmembrane region" description="Helical" evidence="2">
    <location>
        <begin position="153"/>
        <end position="186"/>
    </location>
</feature>
<evidence type="ECO:0000313" key="7">
    <source>
        <dbReference type="Proteomes" id="UP001213504"/>
    </source>
</evidence>
<feature type="compositionally biased region" description="Polar residues" evidence="1">
    <location>
        <begin position="67"/>
        <end position="83"/>
    </location>
</feature>
<evidence type="ECO:0000313" key="4">
    <source>
        <dbReference type="EMBL" id="MDF6103318.1"/>
    </source>
</evidence>
<proteinExistence type="predicted"/>
<evidence type="ECO:0000313" key="5">
    <source>
        <dbReference type="EMBL" id="WFP26120.1"/>
    </source>
</evidence>
<evidence type="ECO:0000313" key="6">
    <source>
        <dbReference type="Proteomes" id="UP001152308"/>
    </source>
</evidence>
<dbReference type="RefSeq" id="WP_068970431.1">
    <property type="nucleotide sequence ID" value="NZ_CP121270.1"/>
</dbReference>
<feature type="compositionally biased region" description="Low complexity" evidence="1">
    <location>
        <begin position="20"/>
        <end position="31"/>
    </location>
</feature>
<keyword evidence="2" id="KW-1133">Transmembrane helix</keyword>
<accession>A0AAX3TAF3</accession>
<sequence length="244" mass="24769">MSYPPGQGSGQGQDDWGTVPSSGSSGNSGPNLSKGDQGQGPAPEYAPTEYGQTYQPGPSSDPYGQNAYGQNPYGQEQYGQSPYGSPAGNQGYGTPSQDPYAQPPGGAYGQVNDPYQAPAYGGAYGSQNPYSAAPYGGGYGYAPPQKTNGKAIAALICGIVGVVSLIACLFFSFFLSIPVGIAAVVLGFMARRDIEQSGGTQSGSGMGLAGIITGALAIVGGVVWTVLFIVLIVAGDTSSSTYYY</sequence>
<dbReference type="Pfam" id="PF13828">
    <property type="entry name" value="DUF4190"/>
    <property type="match status" value="1"/>
</dbReference>
<reference evidence="4" key="2">
    <citation type="submission" date="2022-01" db="EMBL/GenBank/DDBJ databases">
        <authorList>
            <person name="Sanchez-Suarez J."/>
            <person name="Villamil L."/>
            <person name="Diaz L.E."/>
        </authorList>
    </citation>
    <scope>NUCLEOTIDE SEQUENCE</scope>
    <source>
        <strain evidence="4">EUFUS-Z928</strain>
    </source>
</reference>
<reference evidence="4" key="1">
    <citation type="journal article" date="2022" name="Data Brief">
        <title>Draft genome sequence data of Gordonia hongkongensis strain EUFUS-Z928 isolated from the octocoral Eunicea fusca.</title>
        <authorList>
            <person name="Sanchez-Suarez J."/>
            <person name="Diaz L."/>
            <person name="Melo-Bolivar J."/>
            <person name="Villamil L."/>
        </authorList>
    </citation>
    <scope>NUCLEOTIDE SEQUENCE</scope>
    <source>
        <strain evidence="4">EUFUS-Z928</strain>
    </source>
</reference>
<evidence type="ECO:0000259" key="3">
    <source>
        <dbReference type="Pfam" id="PF13828"/>
    </source>
</evidence>
<dbReference type="InterPro" id="IPR025241">
    <property type="entry name" value="DUF4190"/>
</dbReference>
<feature type="domain" description="DUF4190" evidence="3">
    <location>
        <begin position="151"/>
        <end position="223"/>
    </location>
</feature>
<feature type="region of interest" description="Disordered" evidence="1">
    <location>
        <begin position="1"/>
        <end position="112"/>
    </location>
</feature>
<protein>
    <submittedName>
        <fullName evidence="5">DUF4190 domain-containing protein</fullName>
    </submittedName>
</protein>
<reference evidence="5" key="3">
    <citation type="submission" date="2023-04" db="EMBL/GenBank/DDBJ databases">
        <title>Complete genome sequence of a phthalic acid esters degrading bacterial strain.</title>
        <authorList>
            <person name="Weng L."/>
            <person name="Jia Y."/>
            <person name="Ren L."/>
        </authorList>
    </citation>
    <scope>NUCLEOTIDE SEQUENCE</scope>
    <source>
        <strain evidence="5">RL-LY01</strain>
    </source>
</reference>
<gene>
    <name evidence="4" type="ORF">L2299_19935</name>
    <name evidence="5" type="ORF">P9A14_06345</name>
</gene>
<keyword evidence="2" id="KW-0472">Membrane</keyword>
<keyword evidence="6" id="KW-1185">Reference proteome</keyword>
<name>A0AAX3TAF3_9ACTN</name>
<dbReference type="EMBL" id="JAKJLQ010000021">
    <property type="protein sequence ID" value="MDF6103318.1"/>
    <property type="molecule type" value="Genomic_DNA"/>
</dbReference>
<organism evidence="5 7">
    <name type="scientific">Gordonia hongkongensis</name>
    <dbReference type="NCBI Taxonomy" id="1701090"/>
    <lineage>
        <taxon>Bacteria</taxon>
        <taxon>Bacillati</taxon>
        <taxon>Actinomycetota</taxon>
        <taxon>Actinomycetes</taxon>
        <taxon>Mycobacteriales</taxon>
        <taxon>Gordoniaceae</taxon>
        <taxon>Gordonia</taxon>
    </lineage>
</organism>